<protein>
    <submittedName>
        <fullName evidence="8">Glycosyl transferase family 2</fullName>
    </submittedName>
</protein>
<feature type="transmembrane region" description="Helical" evidence="5">
    <location>
        <begin position="284"/>
        <end position="302"/>
    </location>
</feature>
<sequence>MIIIIPAYEPDEKLIKLVSDLKSKCNFKLLIIDDGSGEKYESIFDKASNLGASVYHHNENKGKGAALKTAFSIIKNFDDAEEIITADCDGQHTPMDIIKIAQCIKNNKNKLILGVRYFTGKVPFRSILGNKLTSRIFELINGEKISDTQTGLRGFSKSMIPWLCSIKGNGYEYEMNMLLESEKYGYDIKEVPIETVYIENNTSSHFNPLIDSLRIYFQILKYSMSSILSGILDFIFLLIIKALTSNLLISVIIARFLSSSFNYVMNKNYVFSRNKEEFNTTLSLPRYIFLVITVLIFNYIILDYLCSLGVSLVIAKLLTECTLFIFSFVVQKRFVFR</sequence>
<evidence type="ECO:0000259" key="7">
    <source>
        <dbReference type="Pfam" id="PF04138"/>
    </source>
</evidence>
<evidence type="ECO:0000313" key="9">
    <source>
        <dbReference type="Proteomes" id="UP000238081"/>
    </source>
</evidence>
<evidence type="ECO:0000256" key="2">
    <source>
        <dbReference type="ARBA" id="ARBA00022692"/>
    </source>
</evidence>
<keyword evidence="2 5" id="KW-0812">Transmembrane</keyword>
<dbReference type="Pfam" id="PF04138">
    <property type="entry name" value="GtrA_DPMS_TM"/>
    <property type="match status" value="1"/>
</dbReference>
<dbReference type="AlphaFoldDB" id="A0A0A6Q2L2"/>
<dbReference type="RefSeq" id="WP_043661403.1">
    <property type="nucleotide sequence ID" value="NZ_JBBNPO010000002.1"/>
</dbReference>
<dbReference type="CDD" id="cd04179">
    <property type="entry name" value="DPM_DPG-synthase_like"/>
    <property type="match status" value="1"/>
</dbReference>
<dbReference type="InterPro" id="IPR007267">
    <property type="entry name" value="GtrA_DPMS_TM"/>
</dbReference>
<reference evidence="8 9" key="1">
    <citation type="submission" date="2016-01" db="EMBL/GenBank/DDBJ databases">
        <title>Characterization of the Clostridium difficile lineages that are prevalent in Hong Kong and China.</title>
        <authorList>
            <person name="Kwok J.S.-L."/>
            <person name="Lam W.-Y."/>
            <person name="Ip M."/>
            <person name="Chan T.-F."/>
            <person name="Hawkey P.M."/>
            <person name="Tsui S.K.-W."/>
        </authorList>
    </citation>
    <scope>NUCLEOTIDE SEQUENCE [LARGE SCALE GENOMIC DNA]</scope>
    <source>
        <strain evidence="8 9">300064</strain>
    </source>
</reference>
<keyword evidence="4 5" id="KW-0472">Membrane</keyword>
<dbReference type="GO" id="GO:0016020">
    <property type="term" value="C:membrane"/>
    <property type="evidence" value="ECO:0007669"/>
    <property type="project" value="UniProtKB-SubCell"/>
</dbReference>
<dbReference type="PANTHER" id="PTHR10859:SF114">
    <property type="entry name" value="DOLICHOL-PHOSPHATE MANNOSYLTRANSFERASE"/>
    <property type="match status" value="1"/>
</dbReference>
<dbReference type="Gene3D" id="3.90.550.10">
    <property type="entry name" value="Spore Coat Polysaccharide Biosynthesis Protein SpsA, Chain A"/>
    <property type="match status" value="1"/>
</dbReference>
<dbReference type="Proteomes" id="UP000238081">
    <property type="component" value="Unassembled WGS sequence"/>
</dbReference>
<dbReference type="PANTHER" id="PTHR10859">
    <property type="entry name" value="GLYCOSYL TRANSFERASE"/>
    <property type="match status" value="1"/>
</dbReference>
<proteinExistence type="predicted"/>
<dbReference type="GO" id="GO:0016740">
    <property type="term" value="F:transferase activity"/>
    <property type="evidence" value="ECO:0007669"/>
    <property type="project" value="UniProtKB-KW"/>
</dbReference>
<comment type="subcellular location">
    <subcellularLocation>
        <location evidence="1">Membrane</location>
        <topology evidence="1">Multi-pass membrane protein</topology>
    </subcellularLocation>
</comment>
<comment type="caution">
    <text evidence="8">The sequence shown here is derived from an EMBL/GenBank/DDBJ whole genome shotgun (WGS) entry which is preliminary data.</text>
</comment>
<evidence type="ECO:0000259" key="6">
    <source>
        <dbReference type="Pfam" id="PF00535"/>
    </source>
</evidence>
<evidence type="ECO:0000256" key="4">
    <source>
        <dbReference type="ARBA" id="ARBA00023136"/>
    </source>
</evidence>
<dbReference type="EMBL" id="LRDH01000096">
    <property type="protein sequence ID" value="PPV15832.1"/>
    <property type="molecule type" value="Genomic_DNA"/>
</dbReference>
<dbReference type="GO" id="GO:0006487">
    <property type="term" value="P:protein N-linked glycosylation"/>
    <property type="evidence" value="ECO:0007669"/>
    <property type="project" value="TreeGrafter"/>
</dbReference>
<evidence type="ECO:0000256" key="3">
    <source>
        <dbReference type="ARBA" id="ARBA00022989"/>
    </source>
</evidence>
<dbReference type="InterPro" id="IPR001173">
    <property type="entry name" value="Glyco_trans_2-like"/>
</dbReference>
<evidence type="ECO:0000313" key="8">
    <source>
        <dbReference type="EMBL" id="PPV15832.1"/>
    </source>
</evidence>
<feature type="transmembrane region" description="Helical" evidence="5">
    <location>
        <begin position="246"/>
        <end position="264"/>
    </location>
</feature>
<name>A0A0A6Q2L2_CLOBU</name>
<dbReference type="Pfam" id="PF00535">
    <property type="entry name" value="Glycos_transf_2"/>
    <property type="match status" value="1"/>
</dbReference>
<organism evidence="8 9">
    <name type="scientific">Clostridium butyricum</name>
    <dbReference type="NCBI Taxonomy" id="1492"/>
    <lineage>
        <taxon>Bacteria</taxon>
        <taxon>Bacillati</taxon>
        <taxon>Bacillota</taxon>
        <taxon>Clostridia</taxon>
        <taxon>Eubacteriales</taxon>
        <taxon>Clostridiaceae</taxon>
        <taxon>Clostridium</taxon>
    </lineage>
</organism>
<dbReference type="SUPFAM" id="SSF53448">
    <property type="entry name" value="Nucleotide-diphospho-sugar transferases"/>
    <property type="match status" value="1"/>
</dbReference>
<feature type="transmembrane region" description="Helical" evidence="5">
    <location>
        <begin position="308"/>
        <end position="330"/>
    </location>
</feature>
<dbReference type="InterPro" id="IPR029044">
    <property type="entry name" value="Nucleotide-diphossugar_trans"/>
</dbReference>
<feature type="domain" description="Glycosyltransferase 2-like" evidence="6">
    <location>
        <begin position="3"/>
        <end position="157"/>
    </location>
</feature>
<dbReference type="GO" id="GO:0000271">
    <property type="term" value="P:polysaccharide biosynthetic process"/>
    <property type="evidence" value="ECO:0007669"/>
    <property type="project" value="InterPro"/>
</dbReference>
<gene>
    <name evidence="8" type="ORF">AWN73_01715</name>
</gene>
<keyword evidence="8" id="KW-0808">Transferase</keyword>
<accession>A0A0A6Q2L2</accession>
<evidence type="ECO:0000256" key="1">
    <source>
        <dbReference type="ARBA" id="ARBA00004141"/>
    </source>
</evidence>
<evidence type="ECO:0000256" key="5">
    <source>
        <dbReference type="SAM" id="Phobius"/>
    </source>
</evidence>
<feature type="domain" description="GtrA/DPMS transmembrane" evidence="7">
    <location>
        <begin position="222"/>
        <end position="336"/>
    </location>
</feature>
<keyword evidence="3 5" id="KW-1133">Transmembrane helix</keyword>